<gene>
    <name evidence="2" type="ORF">EV147_4921</name>
</gene>
<evidence type="ECO:0000313" key="3">
    <source>
        <dbReference type="Proteomes" id="UP000291078"/>
    </source>
</evidence>
<reference evidence="2 3" key="1">
    <citation type="journal article" date="2015" name="Stand. Genomic Sci.">
        <title>Genomic Encyclopedia of Bacterial and Archaeal Type Strains, Phase III: the genomes of soil and plant-associated and newly described type strains.</title>
        <authorList>
            <person name="Whitman W.B."/>
            <person name="Woyke T."/>
            <person name="Klenk H.P."/>
            <person name="Zhou Y."/>
            <person name="Lilburn T.G."/>
            <person name="Beck B.J."/>
            <person name="De Vos P."/>
            <person name="Vandamme P."/>
            <person name="Eisen J.A."/>
            <person name="Garrity G."/>
            <person name="Hugenholtz P."/>
            <person name="Kyrpides N.C."/>
        </authorList>
    </citation>
    <scope>NUCLEOTIDE SEQUENCE [LARGE SCALE GENOMIC DNA]</scope>
    <source>
        <strain evidence="2 3">ASC-9842</strain>
    </source>
</reference>
<dbReference type="EMBL" id="SGXM01000012">
    <property type="protein sequence ID" value="RZT29291.1"/>
    <property type="molecule type" value="Genomic_DNA"/>
</dbReference>
<dbReference type="Gene3D" id="3.40.50.1820">
    <property type="entry name" value="alpha/beta hydrolase"/>
    <property type="match status" value="1"/>
</dbReference>
<protein>
    <submittedName>
        <fullName evidence="2">Acetyl esterase/lipase</fullName>
    </submittedName>
</protein>
<dbReference type="Proteomes" id="UP000291078">
    <property type="component" value="Unassembled WGS sequence"/>
</dbReference>
<dbReference type="PROSITE" id="PS51257">
    <property type="entry name" value="PROKAR_LIPOPROTEIN"/>
    <property type="match status" value="1"/>
</dbReference>
<dbReference type="SUPFAM" id="SSF53474">
    <property type="entry name" value="alpha/beta-Hydrolases"/>
    <property type="match status" value="1"/>
</dbReference>
<keyword evidence="3" id="KW-1185">Reference proteome</keyword>
<dbReference type="RefSeq" id="WP_130393814.1">
    <property type="nucleotide sequence ID" value="NZ_SGXM01000012.1"/>
</dbReference>
<feature type="compositionally biased region" description="Pro residues" evidence="1">
    <location>
        <begin position="34"/>
        <end position="43"/>
    </location>
</feature>
<evidence type="ECO:0000256" key="1">
    <source>
        <dbReference type="SAM" id="MobiDB-lite"/>
    </source>
</evidence>
<proteinExistence type="predicted"/>
<dbReference type="InterPro" id="IPR029058">
    <property type="entry name" value="AB_hydrolase_fold"/>
</dbReference>
<dbReference type="AlphaFoldDB" id="A0A4Q7R8P8"/>
<dbReference type="OrthoDB" id="7197847at2"/>
<feature type="region of interest" description="Disordered" evidence="1">
    <location>
        <begin position="25"/>
        <end position="52"/>
    </location>
</feature>
<name>A0A4Q7R8P8_9BURK</name>
<accession>A0A4Q7R8P8</accession>
<organism evidence="2 3">
    <name type="scientific">Cupriavidus agavae</name>
    <dbReference type="NCBI Taxonomy" id="1001822"/>
    <lineage>
        <taxon>Bacteria</taxon>
        <taxon>Pseudomonadati</taxon>
        <taxon>Pseudomonadota</taxon>
        <taxon>Betaproteobacteria</taxon>
        <taxon>Burkholderiales</taxon>
        <taxon>Burkholderiaceae</taxon>
        <taxon>Cupriavidus</taxon>
    </lineage>
</organism>
<evidence type="ECO:0000313" key="2">
    <source>
        <dbReference type="EMBL" id="RZT29291.1"/>
    </source>
</evidence>
<comment type="caution">
    <text evidence="2">The sequence shown here is derived from an EMBL/GenBank/DDBJ whole genome shotgun (WGS) entry which is preliminary data.</text>
</comment>
<sequence>MQRAFQSTALALVAGLLMYGCGGDDDNAATTPTTPTPPPPPTVQPEDARPQDSRAFTVDTAALAARLAPLAGAPASDRWSGVLGKAGYVVEVPAAWNGKLVMYAHGYAGMGSALSITIPGIRRHLLEAGYAWAASTYSTNYYDVRAGIEDTNALALAFTDIAKQNGRTLAAPTRTYIVGHSMGGHIAAAAVDAENIQNAVHKVSYSGAVPMCGVLGDTELFNYFGGYQTAAQQLANMPATAWPVTNWAQIVTPLMAALFTTYPSATTPAGDKLKAVVKNLTGGERPLFELGFGQSPASKAYQDAVWSTFGSDGTVNGILAQNVVDTTALRYQFDNDPALSADEQAFNASIYRVQPVADANRVRRDGLRWIPQTAARIGVPVLTLHTLGDMYVPFSMEQIYKRRADANGTASWLVQRAIRGIAHCDFTVAEQTKAFDDMVAWEQGGPRPAGDDVLTPAVVANANYGCTFTDNTVGADDDVTTKNLRLVIGMTPGASCTP</sequence>